<feature type="domain" description="Cadherin" evidence="4">
    <location>
        <begin position="1199"/>
        <end position="1256"/>
    </location>
</feature>
<feature type="domain" description="Cadherin" evidence="4">
    <location>
        <begin position="2148"/>
        <end position="2248"/>
    </location>
</feature>
<accession>U5N667</accession>
<dbReference type="KEGG" id="cbx:Cenrod_0683"/>
<dbReference type="SUPFAM" id="SSF51120">
    <property type="entry name" value="beta-Roll"/>
    <property type="match status" value="1"/>
</dbReference>
<organism evidence="5 6">
    <name type="scientific">Candidatus Symbiobacter mobilis CR</name>
    <dbReference type="NCBI Taxonomy" id="946483"/>
    <lineage>
        <taxon>Bacteria</taxon>
        <taxon>Pseudomonadati</taxon>
        <taxon>Pseudomonadota</taxon>
        <taxon>Betaproteobacteria</taxon>
        <taxon>Burkholderiales</taxon>
        <taxon>Comamonadaceae</taxon>
    </lineage>
</organism>
<dbReference type="Gene3D" id="2.60.40.60">
    <property type="entry name" value="Cadherins"/>
    <property type="match status" value="12"/>
</dbReference>
<gene>
    <name evidence="5" type="ORF">Cenrod_0683</name>
</gene>
<feature type="domain" description="Cadherin" evidence="4">
    <location>
        <begin position="509"/>
        <end position="590"/>
    </location>
</feature>
<feature type="domain" description="Cadherin" evidence="4">
    <location>
        <begin position="221"/>
        <end position="301"/>
    </location>
</feature>
<feature type="domain" description="Cadherin" evidence="4">
    <location>
        <begin position="1557"/>
        <end position="1636"/>
    </location>
</feature>
<protein>
    <submittedName>
        <fullName evidence="5">Calcium-binding RTX toxin-like protein</fullName>
    </submittedName>
</protein>
<keyword evidence="1" id="KW-0812">Transmembrane</keyword>
<evidence type="ECO:0000259" key="4">
    <source>
        <dbReference type="PROSITE" id="PS50268"/>
    </source>
</evidence>
<dbReference type="GO" id="GO:0007156">
    <property type="term" value="P:homophilic cell adhesion via plasma membrane adhesion molecules"/>
    <property type="evidence" value="ECO:0007669"/>
    <property type="project" value="InterPro"/>
</dbReference>
<feature type="domain" description="Cadherin" evidence="4">
    <location>
        <begin position="2054"/>
        <end position="2141"/>
    </location>
</feature>
<dbReference type="SUPFAM" id="SSF49313">
    <property type="entry name" value="Cadherin-like"/>
    <property type="match status" value="13"/>
</dbReference>
<evidence type="ECO:0000256" key="2">
    <source>
        <dbReference type="ARBA" id="ARBA00022989"/>
    </source>
</evidence>
<dbReference type="HOGENOM" id="CLU_228140_0_0_4"/>
<keyword evidence="2" id="KW-0472">Membrane</keyword>
<keyword evidence="6" id="KW-1185">Reference proteome</keyword>
<dbReference type="GO" id="GO:0005509">
    <property type="term" value="F:calcium ion binding"/>
    <property type="evidence" value="ECO:0007669"/>
    <property type="project" value="InterPro"/>
</dbReference>
<dbReference type="STRING" id="946483.Cenrod_0683"/>
<feature type="domain" description="Cadherin" evidence="4">
    <location>
        <begin position="1945"/>
        <end position="2048"/>
    </location>
</feature>
<dbReference type="InterPro" id="IPR006644">
    <property type="entry name" value="Cadg"/>
</dbReference>
<feature type="region of interest" description="Disordered" evidence="3">
    <location>
        <begin position="183"/>
        <end position="204"/>
    </location>
</feature>
<feature type="domain" description="Cadherin" evidence="4">
    <location>
        <begin position="1637"/>
        <end position="1736"/>
    </location>
</feature>
<dbReference type="InterPro" id="IPR001343">
    <property type="entry name" value="Hemolysn_Ca-bd"/>
</dbReference>
<feature type="domain" description="Cadherin" evidence="4">
    <location>
        <begin position="699"/>
        <end position="779"/>
    </location>
</feature>
<sequence>MLLALAGVLERAAAYADDDTPVDIATLEPVPWEAQAALDATPVQVLVADDAALLALEEAIAQAANEDPTLAALHDDMLQLAVAPDDAADIPTDAFVLGEDAQGDAQDVAVGLHEDTAVFDITQGVQIAQAEAAVAAEAGAAEAAVAVAAEATATSALAASAFGAFLPVVAAVGVMGAAAAVAASDDSSDTPDEPDDPHELENHAPTGVTLSAMSVAENAAGAVVGTLTTTDPDQGDTHTYTVNDTRFEVVAGKLKLKAGQSLNFEAASTVPLTVTATDAGGLPKQQAFTITVTNVNEAPSAVALSATAVAENAAGAVIGDLTTTDPDAGSGHTYAVSDERFEVVAGALKLKAGKSLDHETEGTVALTVTATDAGGLAKQQAFTITVTDVAEEPAEHIAITTRTVAENESNVEIGTLSMVDSTFAVDTWTLNDDRFEVKKIAERYVLQIKEGVQLNYEDSEDGVVHVLVSATSVAGDTVQESITIAISDVNDAPAGVSLSATEVAENAAGALVGTLTTSDPDEGDTHTYTVSDNRFEVVDGNKLKLKADHSLDHETEGTVALTVTATDEGGLTKQQAVTITVTDVVEEPAGDITLSTSTVAENQPGAAIGDLAVTGAASGVAYTFTVEDDRFEVVDGTLKLKAGISLDYETVSAVTVKVTANAEGQQPKDADITLTVTNVNEAPSAVTLSAMAVAENAAGAVIGDLTTTDPDAGDTHTYTVSDNRFEVIAGKLKLKADQSLNFEAASTVPLTVTATDAGGLTKQQTFTLTVTNVNEAPSAVTLSAMAVAENAAGAVIGDLTTTDPDAGDTHTYTVSDNRFEVIAGKLKLKADQSLNFEAASTVPLTVTATDAGGLTKQQAFTTTVTNVNEAPTAVALSATAVAENAAGAVIGDLTTTDPDAGNTHTYTVSDNRFEVVAGKLKLKADQSLNFEAASTVPLTVTATDAGGLTKQQAFTITVTDVNEEPLGDIALSAGEVEENAAGAEIGTLSVPGATGIFTFAVVGESVFEIVGDKLKLKAGQSFDAETTSIVIVNIQATNATTNEVLTQEFPVTVRDINEAPTAIALSNSRVAENVAGVTIGILNVNDPDYGDSHTFTVDDDDRFEVVNGSTLQLKADKSLDYESTDDGIVMVRITAKDALGATRQQTLSLSVTDSNEAPDLQLLDQQPVAENTLGAIVGRIDAEDPEGGQVSLSVPDPRFVVDEEGNLRLRPSEQLDYEATELGVLTVTVIATDPLGNATELPVEVEVTNVDEAPTMLSLSAQTIQVGAAGAVIGILTTIDPDGEGQLIYEVLGDGPFVVNGNVLRLPEGQSISEARTYPVTIRVTDEGGNTLETTFDVQAIREGVAPTDIQLAATAVDENAVGADIGNVIVTDADQADGHVITVQGDDRFEVVNGVLRLEPGQSLNYEAEPAVTLQLEAKDSDGLLVIKTFTITVNDLEEELTDIALSASYVAENALGSEVGRLTVQHPDFGIVQKWEVDNDSFEVGEGSLLKLKEGVALNFEESGVATLTVTAVDASTMQLSQTFNIYVGNVNESPTKVELGLWAEGLQENTTDVILGELTAADPDGTKPTISVVNDPRFAVDGNVLRLVQPLNFEAMGTTPSVTVRLAATDGEFTIQSQDYVLLVSDVNEAPTSVTLTNQKTVPENTYDAEVGVVGQLVVADPDRNDTHWFQLSDERFIVDESGMLRLTEGARLDYEANQGTLPLTVWAYDSGMLSVAGTFSITITDQADPPTFLELDGSSVRENNPGAIIGALAVHDEDTVTTYEWTVSDGRFEVVPLSDDGAVWQLQLREGATLDSETDGTLSLTVTATQDDAAYASNTFPITVINENEAPAAIIPAWISSFPENPGEPPTLWPVAAFTGYDADVGDETLKWSVNDARFDIDATGQLFIKAGSAVNFEAEPVITVRVTATDKDGKFLTVSFEITVQNVNEAPTAVTFGTLQVSENSPGAVVGQLHVADPDAGDTVAWWEVRDPGFGESRFSVNEAGQLQLLEGVALDYESSRTINLTVIPHDAGDLSGPQTPLTVTVLDAPDAPTGLTLSNPFVAENAAGAVVGTLSVTDLDAIADTYTWQVFEGTQPSTLFEVQNGQLRLQSGVALDFEDEAGASYPLTITVTDAGGDYSQDFTVEVTNVNEAPTWNMSAALSIAENQPGAWLSELIVSDIDLDDTHTFAIVEGTDPDALFAIESGGLRLRGAVSLDYETGQTHTVSIVATDAGGLSSAPQTFTITVTNANDAPTDLILEPVAFDENDESGPVIGKIRVVDQDMGDTHTMEVWSEGIILDAKTLELKLQPGFSLDHEVEPYKISISVKDRPEGSEEMGYFEKEIPILHTGDVKEEIGLSGADGADTFQYTSIDDYTILGRGGNDTIQTGSGSDTIRAGEGADVVQTGNGDDLIVVLGTTALDQYPAINFSNVQGVDVSDVVSQEDLNGRTNSEVVPGDSIDGGGGNNTLVAFGEVNFTDVALEAISALIAPSAKLTFTAEQLDALGDVALQGDGMSALYVDLGAAESVLLDEFTIVGFNAVVAEEGVEFSDALLATMPTVEWVSNTPPDHP</sequence>
<dbReference type="SMART" id="SM00736">
    <property type="entry name" value="CADG"/>
    <property type="match status" value="7"/>
</dbReference>
<dbReference type="InterPro" id="IPR011049">
    <property type="entry name" value="Serralysin-like_metalloprot_C"/>
</dbReference>
<dbReference type="eggNOG" id="COG2931">
    <property type="taxonomic scope" value="Bacteria"/>
</dbReference>
<evidence type="ECO:0000313" key="5">
    <source>
        <dbReference type="EMBL" id="AGX86790.1"/>
    </source>
</evidence>
<dbReference type="InterPro" id="IPR015919">
    <property type="entry name" value="Cadherin-like_sf"/>
</dbReference>
<dbReference type="GO" id="GO:0005886">
    <property type="term" value="C:plasma membrane"/>
    <property type="evidence" value="ECO:0007669"/>
    <property type="project" value="UniProtKB-SubCell"/>
</dbReference>
<proteinExistence type="predicted"/>
<feature type="domain" description="Cadherin" evidence="4">
    <location>
        <begin position="1076"/>
        <end position="1160"/>
    </location>
</feature>
<dbReference type="PANTHER" id="PTHR24026:SF126">
    <property type="entry name" value="PROTOCADHERIN FAT 4"/>
    <property type="match status" value="1"/>
</dbReference>
<dbReference type="Proteomes" id="UP000017184">
    <property type="component" value="Chromosome"/>
</dbReference>
<dbReference type="CDD" id="cd11304">
    <property type="entry name" value="Cadherin_repeat"/>
    <property type="match status" value="14"/>
</dbReference>
<dbReference type="SMART" id="SM00112">
    <property type="entry name" value="CA"/>
    <property type="match status" value="18"/>
</dbReference>
<feature type="domain" description="Cadherin" evidence="4">
    <location>
        <begin position="300"/>
        <end position="395"/>
    </location>
</feature>
<dbReference type="PATRIC" id="fig|946483.4.peg.683"/>
<feature type="domain" description="Cadherin" evidence="4">
    <location>
        <begin position="872"/>
        <end position="967"/>
    </location>
</feature>
<evidence type="ECO:0000256" key="3">
    <source>
        <dbReference type="SAM" id="MobiDB-lite"/>
    </source>
</evidence>
<dbReference type="PANTHER" id="PTHR24026">
    <property type="entry name" value="FAT ATYPICAL CADHERIN-RELATED"/>
    <property type="match status" value="1"/>
</dbReference>
<name>U5N667_9BURK</name>
<evidence type="ECO:0000313" key="6">
    <source>
        <dbReference type="Proteomes" id="UP000017184"/>
    </source>
</evidence>
<dbReference type="Pfam" id="PF00353">
    <property type="entry name" value="HemolysinCabind"/>
    <property type="match status" value="1"/>
</dbReference>
<reference evidence="5 6" key="1">
    <citation type="journal article" date="2013" name="Genome Biol.">
        <title>Genomic analysis reveals key aspects of prokaryotic symbiosis in the phototrophic consortium "Chlorochromatium aggregatum".</title>
        <authorList>
            <person name="Liu Z."/>
            <person name="Muller J."/>
            <person name="Li T."/>
            <person name="Alvey R.M."/>
            <person name="Vogl K."/>
            <person name="Frigaard N.U."/>
            <person name="Rockwell N.C."/>
            <person name="Boyd E.S."/>
            <person name="Tomsho L.P."/>
            <person name="Schuster S.C."/>
            <person name="Henke P."/>
            <person name="Rohde M."/>
            <person name="Overmann J."/>
            <person name="Bryant D.A."/>
        </authorList>
    </citation>
    <scope>NUCLEOTIDE SEQUENCE [LARGE SCALE GENOMIC DNA]</scope>
    <source>
        <strain evidence="5">CR</strain>
    </source>
</reference>
<evidence type="ECO:0000256" key="1">
    <source>
        <dbReference type="ARBA" id="ARBA00022692"/>
    </source>
</evidence>
<dbReference type="InterPro" id="IPR002126">
    <property type="entry name" value="Cadherin-like_dom"/>
</dbReference>
<dbReference type="EMBL" id="CP004885">
    <property type="protein sequence ID" value="AGX86790.1"/>
    <property type="molecule type" value="Genomic_DNA"/>
</dbReference>
<keyword evidence="2" id="KW-1133">Transmembrane helix</keyword>
<feature type="compositionally biased region" description="Acidic residues" evidence="3">
    <location>
        <begin position="186"/>
        <end position="196"/>
    </location>
</feature>
<dbReference type="PROSITE" id="PS50268">
    <property type="entry name" value="CADHERIN_2"/>
    <property type="match status" value="12"/>
</dbReference>